<proteinExistence type="predicted"/>
<protein>
    <submittedName>
        <fullName evidence="1">Uncharacterized protein</fullName>
    </submittedName>
</protein>
<accession>A0A8S9IZS4</accession>
<name>A0A8S9IZS4_BRACR</name>
<comment type="caution">
    <text evidence="1">The sequence shown here is derived from an EMBL/GenBank/DDBJ whole genome shotgun (WGS) entry which is preliminary data.</text>
</comment>
<dbReference type="AlphaFoldDB" id="A0A8S9IZS4"/>
<gene>
    <name evidence="1" type="ORF">F2Q70_00001383</name>
</gene>
<reference evidence="1" key="1">
    <citation type="submission" date="2019-12" db="EMBL/GenBank/DDBJ databases">
        <title>Genome sequencing and annotation of Brassica cretica.</title>
        <authorList>
            <person name="Studholme D.J."/>
            <person name="Sarris P.F."/>
        </authorList>
    </citation>
    <scope>NUCLEOTIDE SEQUENCE</scope>
    <source>
        <strain evidence="1">PFS-102/07</strain>
        <tissue evidence="1">Leaf</tissue>
    </source>
</reference>
<evidence type="ECO:0000313" key="1">
    <source>
        <dbReference type="EMBL" id="KAF2575334.1"/>
    </source>
</evidence>
<sequence length="97" mass="11206">MSYEIKLFWKKDEKGVNVTVTTGEEDEDIVLDLKSKLNGFSYKKGFIEKSKTCGEILRRRTATVKMTLLRFVASKNNDELTFLYRRESGGNVEPSEF</sequence>
<organism evidence="1">
    <name type="scientific">Brassica cretica</name>
    <name type="common">Mustard</name>
    <dbReference type="NCBI Taxonomy" id="69181"/>
    <lineage>
        <taxon>Eukaryota</taxon>
        <taxon>Viridiplantae</taxon>
        <taxon>Streptophyta</taxon>
        <taxon>Embryophyta</taxon>
        <taxon>Tracheophyta</taxon>
        <taxon>Spermatophyta</taxon>
        <taxon>Magnoliopsida</taxon>
        <taxon>eudicotyledons</taxon>
        <taxon>Gunneridae</taxon>
        <taxon>Pentapetalae</taxon>
        <taxon>rosids</taxon>
        <taxon>malvids</taxon>
        <taxon>Brassicales</taxon>
        <taxon>Brassicaceae</taxon>
        <taxon>Brassiceae</taxon>
        <taxon>Brassica</taxon>
    </lineage>
</organism>
<dbReference type="EMBL" id="QGKY02001015">
    <property type="protein sequence ID" value="KAF2575334.1"/>
    <property type="molecule type" value="Genomic_DNA"/>
</dbReference>